<protein>
    <submittedName>
        <fullName evidence="2">Uncharacterized protein</fullName>
    </submittedName>
</protein>
<feature type="chain" id="PRO_5003192354" evidence="1">
    <location>
        <begin position="18"/>
        <end position="581"/>
    </location>
</feature>
<dbReference type="EMBL" id="FN653016">
    <property type="protein sequence ID" value="CBY07335.1"/>
    <property type="molecule type" value="Genomic_DNA"/>
</dbReference>
<dbReference type="InParanoid" id="E4WTC0"/>
<organism evidence="2">
    <name type="scientific">Oikopleura dioica</name>
    <name type="common">Tunicate</name>
    <dbReference type="NCBI Taxonomy" id="34765"/>
    <lineage>
        <taxon>Eukaryota</taxon>
        <taxon>Metazoa</taxon>
        <taxon>Chordata</taxon>
        <taxon>Tunicata</taxon>
        <taxon>Appendicularia</taxon>
        <taxon>Copelata</taxon>
        <taxon>Oikopleuridae</taxon>
        <taxon>Oikopleura</taxon>
    </lineage>
</organism>
<dbReference type="OrthoDB" id="2020799at2759"/>
<feature type="signal peptide" evidence="1">
    <location>
        <begin position="1"/>
        <end position="17"/>
    </location>
</feature>
<dbReference type="InterPro" id="IPR009199">
    <property type="entry name" value="PhoPQ-act_pathogen-rel_PqaA"/>
</dbReference>
<evidence type="ECO:0000313" key="2">
    <source>
        <dbReference type="EMBL" id="CBY07335.1"/>
    </source>
</evidence>
<evidence type="ECO:0000256" key="1">
    <source>
        <dbReference type="SAM" id="SignalP"/>
    </source>
</evidence>
<name>E4WTC0_OIKDI</name>
<proteinExistence type="predicted"/>
<dbReference type="AlphaFoldDB" id="E4WTC0"/>
<keyword evidence="3" id="KW-1185">Reference proteome</keyword>
<reference evidence="2" key="1">
    <citation type="journal article" date="2010" name="Science">
        <title>Plasticity of animal genome architecture unmasked by rapid evolution of a pelagic tunicate.</title>
        <authorList>
            <person name="Denoeud F."/>
            <person name="Henriet S."/>
            <person name="Mungpakdee S."/>
            <person name="Aury J.M."/>
            <person name="Da Silva C."/>
            <person name="Brinkmann H."/>
            <person name="Mikhaleva J."/>
            <person name="Olsen L.C."/>
            <person name="Jubin C."/>
            <person name="Canestro C."/>
            <person name="Bouquet J.M."/>
            <person name="Danks G."/>
            <person name="Poulain J."/>
            <person name="Campsteijn C."/>
            <person name="Adamski M."/>
            <person name="Cross I."/>
            <person name="Yadetie F."/>
            <person name="Muffato M."/>
            <person name="Louis A."/>
            <person name="Butcher S."/>
            <person name="Tsagkogeorga G."/>
            <person name="Konrad A."/>
            <person name="Singh S."/>
            <person name="Jensen M.F."/>
            <person name="Cong E.H."/>
            <person name="Eikeseth-Otteraa H."/>
            <person name="Noel B."/>
            <person name="Anthouard V."/>
            <person name="Porcel B.M."/>
            <person name="Kachouri-Lafond R."/>
            <person name="Nishino A."/>
            <person name="Ugolini M."/>
            <person name="Chourrout P."/>
            <person name="Nishida H."/>
            <person name="Aasland R."/>
            <person name="Huzurbazar S."/>
            <person name="Westhof E."/>
            <person name="Delsuc F."/>
            <person name="Lehrach H."/>
            <person name="Reinhardt R."/>
            <person name="Weissenbach J."/>
            <person name="Roy S.W."/>
            <person name="Artiguenave F."/>
            <person name="Postlethwait J.H."/>
            <person name="Manak J.R."/>
            <person name="Thompson E.M."/>
            <person name="Jaillon O."/>
            <person name="Du Pasquier L."/>
            <person name="Boudinot P."/>
            <person name="Liberles D.A."/>
            <person name="Volff J.N."/>
            <person name="Philippe H."/>
            <person name="Lenhard B."/>
            <person name="Roest Crollius H."/>
            <person name="Wincker P."/>
            <person name="Chourrout D."/>
        </authorList>
    </citation>
    <scope>NUCLEOTIDE SEQUENCE [LARGE SCALE GENOMIC DNA]</scope>
</reference>
<dbReference type="Proteomes" id="UP000001307">
    <property type="component" value="Unassembled WGS sequence"/>
</dbReference>
<dbReference type="PANTHER" id="PTHR31497">
    <property type="entry name" value="AUTOCRINE PROLIFERATION REPRESSOR PROTEIN A"/>
    <property type="match status" value="1"/>
</dbReference>
<sequence length="581" mass="67512">MLVLINFLLNFSTASFSEEYKLNPENFYRDPCPDSRPTDLCNALDEYVWRKDETWDWYFVENTTEFSGVTGYTYKMNSLKWLDNSWWEHGVDGSQVWRHLVTIWVPNDLDRNQKQATLAIGGGNDRGENPRYGEVEQQMARTLAIMTKTIGVYINAVPNGPLKFYYDWVDERKADQMVSWSWRMFLENTHIPELLCWLPMVKASLRAMDMTEILARKDFQYNIVKFKNLIFFITPFFSKIISINLKLKNFFFQVNLIVPVVATVVDYKKVMHSWFRNLGGSALAVAGYYVDQIIQNIDHPNFADFGDPMIYKERLTMAKLVIPATMDYFFQITDTWSFFDDLPGEKYLRLLPNSEHSTALSGVSTQHWILTFRNLLLAQMTDYKKSPTMTWTRSSDAGRKTANFQTTQMPVEIYAWVGDTRARTRRDWRIFGVRGNEKFTSAEDNLHLPYPEFSNSTNRKNYPELKDLLDNLPQHSFPNSSQFFKERENPFLDPEDIIVLKNAQLQANFWHKHAVIALGNNQFEIELQEAPDANRAFFIEAKFPGIDGIGHFEITSEVHIIPEIDSFADCFGSECAALGLV</sequence>
<accession>E4WTC0</accession>
<keyword evidence="1" id="KW-0732">Signal</keyword>
<evidence type="ECO:0000313" key="3">
    <source>
        <dbReference type="Proteomes" id="UP000001307"/>
    </source>
</evidence>
<dbReference type="Pfam" id="PF10142">
    <property type="entry name" value="PhoPQ_related"/>
    <property type="match status" value="2"/>
</dbReference>
<dbReference type="PANTHER" id="PTHR31497:SF0">
    <property type="entry name" value="AUTOCRINE PROLIFERATION REPRESSOR PROTEIN A"/>
    <property type="match status" value="1"/>
</dbReference>
<gene>
    <name evidence="2" type="ORF">GSOID_T00006426001</name>
</gene>